<dbReference type="GO" id="GO:0003735">
    <property type="term" value="F:structural constituent of ribosome"/>
    <property type="evidence" value="ECO:0007669"/>
    <property type="project" value="InterPro"/>
</dbReference>
<protein>
    <recommendedName>
        <fullName evidence="3">Small ribosomal subunit protein bS16</fullName>
    </recommendedName>
</protein>
<dbReference type="AlphaFoldDB" id="A0A1G1Y0N7"/>
<dbReference type="GO" id="GO:0005737">
    <property type="term" value="C:cytoplasm"/>
    <property type="evidence" value="ECO:0007669"/>
    <property type="project" value="UniProtKB-ARBA"/>
</dbReference>
<dbReference type="Pfam" id="PF00886">
    <property type="entry name" value="Ribosomal_S16"/>
    <property type="match status" value="1"/>
</dbReference>
<proteinExistence type="inferred from homology"/>
<reference evidence="5 6" key="1">
    <citation type="journal article" date="2016" name="Nat. Commun.">
        <title>Thousands of microbial genomes shed light on interconnected biogeochemical processes in an aquifer system.</title>
        <authorList>
            <person name="Anantharaman K."/>
            <person name="Brown C.T."/>
            <person name="Hug L.A."/>
            <person name="Sharon I."/>
            <person name="Castelle C.J."/>
            <person name="Probst A.J."/>
            <person name="Thomas B.C."/>
            <person name="Singh A."/>
            <person name="Wilkins M.J."/>
            <person name="Karaoz U."/>
            <person name="Brodie E.L."/>
            <person name="Williams K.H."/>
            <person name="Hubbard S.S."/>
            <person name="Banfield J.F."/>
        </authorList>
    </citation>
    <scope>NUCLEOTIDE SEQUENCE [LARGE SCALE GENOMIC DNA]</scope>
</reference>
<dbReference type="HAMAP" id="MF_00385">
    <property type="entry name" value="Ribosomal_bS16"/>
    <property type="match status" value="1"/>
</dbReference>
<dbReference type="Proteomes" id="UP000178240">
    <property type="component" value="Unassembled WGS sequence"/>
</dbReference>
<evidence type="ECO:0000313" key="5">
    <source>
        <dbReference type="EMBL" id="OGY45899.1"/>
    </source>
</evidence>
<feature type="compositionally biased region" description="Low complexity" evidence="4">
    <location>
        <begin position="107"/>
        <end position="123"/>
    </location>
</feature>
<dbReference type="PANTHER" id="PTHR12919:SF20">
    <property type="entry name" value="SMALL RIBOSOMAL SUBUNIT PROTEIN BS16M"/>
    <property type="match status" value="1"/>
</dbReference>
<keyword evidence="1 3" id="KW-0689">Ribosomal protein</keyword>
<evidence type="ECO:0000256" key="2">
    <source>
        <dbReference type="ARBA" id="ARBA00023274"/>
    </source>
</evidence>
<comment type="similarity">
    <text evidence="3">Belongs to the bacterial ribosomal protein bS16 family.</text>
</comment>
<dbReference type="InterPro" id="IPR023803">
    <property type="entry name" value="Ribosomal_bS16_dom_sf"/>
</dbReference>
<dbReference type="PROSITE" id="PS00732">
    <property type="entry name" value="RIBOSOMAL_S16"/>
    <property type="match status" value="1"/>
</dbReference>
<evidence type="ECO:0000256" key="4">
    <source>
        <dbReference type="SAM" id="MobiDB-lite"/>
    </source>
</evidence>
<organism evidence="5 6">
    <name type="scientific">Candidatus Buchananbacteria bacterium RIFCSPHIGHO2_01_FULL_44_11</name>
    <dbReference type="NCBI Taxonomy" id="1797535"/>
    <lineage>
        <taxon>Bacteria</taxon>
        <taxon>Candidatus Buchananiibacteriota</taxon>
    </lineage>
</organism>
<dbReference type="STRING" id="1797535.A2744_00930"/>
<dbReference type="SUPFAM" id="SSF54565">
    <property type="entry name" value="Ribosomal protein S16"/>
    <property type="match status" value="1"/>
</dbReference>
<feature type="compositionally biased region" description="Basic and acidic residues" evidence="4">
    <location>
        <begin position="124"/>
        <end position="151"/>
    </location>
</feature>
<accession>A0A1G1Y0N7</accession>
<evidence type="ECO:0000313" key="6">
    <source>
        <dbReference type="Proteomes" id="UP000178240"/>
    </source>
</evidence>
<dbReference type="GO" id="GO:0015935">
    <property type="term" value="C:small ribosomal subunit"/>
    <property type="evidence" value="ECO:0007669"/>
    <property type="project" value="TreeGrafter"/>
</dbReference>
<evidence type="ECO:0000256" key="1">
    <source>
        <dbReference type="ARBA" id="ARBA00022980"/>
    </source>
</evidence>
<dbReference type="EMBL" id="MHIE01000010">
    <property type="protein sequence ID" value="OGY45899.1"/>
    <property type="molecule type" value="Genomic_DNA"/>
</dbReference>
<dbReference type="InterPro" id="IPR020592">
    <property type="entry name" value="Ribosomal_bS16_CS"/>
</dbReference>
<evidence type="ECO:0000256" key="3">
    <source>
        <dbReference type="HAMAP-Rule" id="MF_00385"/>
    </source>
</evidence>
<gene>
    <name evidence="3" type="primary">rpsP</name>
    <name evidence="5" type="ORF">A2744_00930</name>
</gene>
<dbReference type="PANTHER" id="PTHR12919">
    <property type="entry name" value="30S RIBOSOMAL PROTEIN S16"/>
    <property type="match status" value="1"/>
</dbReference>
<dbReference type="GO" id="GO:0006412">
    <property type="term" value="P:translation"/>
    <property type="evidence" value="ECO:0007669"/>
    <property type="project" value="UniProtKB-UniRule"/>
</dbReference>
<dbReference type="NCBIfam" id="TIGR00002">
    <property type="entry name" value="S16"/>
    <property type="match status" value="1"/>
</dbReference>
<dbReference type="InterPro" id="IPR000307">
    <property type="entry name" value="Ribosomal_bS16"/>
</dbReference>
<feature type="region of interest" description="Disordered" evidence="4">
    <location>
        <begin position="83"/>
        <end position="151"/>
    </location>
</feature>
<dbReference type="Gene3D" id="3.30.1320.10">
    <property type="match status" value="1"/>
</dbReference>
<keyword evidence="2 3" id="KW-0687">Ribonucleoprotein</keyword>
<sequence length="151" mass="16759">MLKIRLARVGKRKKPTYRLIVSETGRDTYGRVLEILGHYNPFSKVTVVNKDRILYWISKGAKVSPTLNNLLVDQNVLTGQKIKVTRGKKKPEVAAPKPAEKKPDQPAKPAAAAETPKPEVAPVKAEEAKPEPETVKEEKPAEEKKAETKAE</sequence>
<name>A0A1G1Y0N7_9BACT</name>
<comment type="caution">
    <text evidence="5">The sequence shown here is derived from an EMBL/GenBank/DDBJ whole genome shotgun (WGS) entry which is preliminary data.</text>
</comment>